<keyword evidence="2" id="KW-0732">Signal</keyword>
<keyword evidence="8" id="KW-0812">Transmembrane</keyword>
<keyword evidence="3" id="KW-0677">Repeat</keyword>
<dbReference type="Gene3D" id="2.120.10.30">
    <property type="entry name" value="TolB, C-terminal domain"/>
    <property type="match status" value="1"/>
</dbReference>
<feature type="transmembrane region" description="Helical" evidence="8">
    <location>
        <begin position="348"/>
        <end position="368"/>
    </location>
</feature>
<dbReference type="Gene3D" id="2.10.25.10">
    <property type="entry name" value="Laminin"/>
    <property type="match status" value="1"/>
</dbReference>
<keyword evidence="4" id="KW-1015">Disulfide bond</keyword>
<evidence type="ECO:0000256" key="6">
    <source>
        <dbReference type="PROSITE-ProRule" id="PRU00461"/>
    </source>
</evidence>
<dbReference type="Ensembl" id="ENSHHUT00000021909.1">
    <property type="protein sequence ID" value="ENSHHUP00000021116.1"/>
    <property type="gene ID" value="ENSHHUG00000013232.1"/>
</dbReference>
<dbReference type="GO" id="GO:0017147">
    <property type="term" value="F:Wnt-protein binding"/>
    <property type="evidence" value="ECO:0007669"/>
    <property type="project" value="TreeGrafter"/>
</dbReference>
<dbReference type="GeneTree" id="ENSGT00940000154819"/>
<evidence type="ECO:0000256" key="2">
    <source>
        <dbReference type="ARBA" id="ARBA00022729"/>
    </source>
</evidence>
<name>A0A4W5L6H0_9TELE</name>
<dbReference type="Proteomes" id="UP000314982">
    <property type="component" value="Unassembled WGS sequence"/>
</dbReference>
<evidence type="ECO:0000256" key="7">
    <source>
        <dbReference type="SAM" id="MobiDB-lite"/>
    </source>
</evidence>
<evidence type="ECO:0000313" key="10">
    <source>
        <dbReference type="Proteomes" id="UP000314982"/>
    </source>
</evidence>
<evidence type="ECO:0000256" key="8">
    <source>
        <dbReference type="SAM" id="Phobius"/>
    </source>
</evidence>
<dbReference type="InterPro" id="IPR000033">
    <property type="entry name" value="LDLR_classB_rpt"/>
</dbReference>
<dbReference type="SMART" id="SM00135">
    <property type="entry name" value="LY"/>
    <property type="match status" value="4"/>
</dbReference>
<reference evidence="9" key="3">
    <citation type="submission" date="2025-09" db="UniProtKB">
        <authorList>
            <consortium name="Ensembl"/>
        </authorList>
    </citation>
    <scope>IDENTIFICATION</scope>
</reference>
<dbReference type="GO" id="GO:0060070">
    <property type="term" value="P:canonical Wnt signaling pathway"/>
    <property type="evidence" value="ECO:0007669"/>
    <property type="project" value="TreeGrafter"/>
</dbReference>
<protein>
    <submittedName>
        <fullName evidence="9">Low density lipoprotein receptor-related protein 8, apolipoprotein e receptor</fullName>
    </submittedName>
</protein>
<dbReference type="GO" id="GO:0005886">
    <property type="term" value="C:plasma membrane"/>
    <property type="evidence" value="ECO:0007669"/>
    <property type="project" value="TreeGrafter"/>
</dbReference>
<dbReference type="SUPFAM" id="SSF57196">
    <property type="entry name" value="EGF/Laminin"/>
    <property type="match status" value="1"/>
</dbReference>
<organism evidence="9 10">
    <name type="scientific">Hucho hucho</name>
    <name type="common">huchen</name>
    <dbReference type="NCBI Taxonomy" id="62062"/>
    <lineage>
        <taxon>Eukaryota</taxon>
        <taxon>Metazoa</taxon>
        <taxon>Chordata</taxon>
        <taxon>Craniata</taxon>
        <taxon>Vertebrata</taxon>
        <taxon>Euteleostomi</taxon>
        <taxon>Actinopterygii</taxon>
        <taxon>Neopterygii</taxon>
        <taxon>Teleostei</taxon>
        <taxon>Protacanthopterygii</taxon>
        <taxon>Salmoniformes</taxon>
        <taxon>Salmonidae</taxon>
        <taxon>Salmoninae</taxon>
        <taxon>Hucho</taxon>
    </lineage>
</organism>
<proteinExistence type="predicted"/>
<evidence type="ECO:0000313" key="9">
    <source>
        <dbReference type="Ensembl" id="ENSHHUP00000021116.1"/>
    </source>
</evidence>
<accession>A0A4W5L6H0</accession>
<dbReference type="SUPFAM" id="SSF63825">
    <property type="entry name" value="YWTD domain"/>
    <property type="match status" value="1"/>
</dbReference>
<dbReference type="InterPro" id="IPR050778">
    <property type="entry name" value="Cueball_EGF_LRP_Nidogen"/>
</dbReference>
<evidence type="ECO:0000256" key="1">
    <source>
        <dbReference type="ARBA" id="ARBA00022536"/>
    </source>
</evidence>
<keyword evidence="1" id="KW-0245">EGF-like domain</keyword>
<dbReference type="GO" id="GO:0042813">
    <property type="term" value="F:Wnt receptor activity"/>
    <property type="evidence" value="ECO:0007669"/>
    <property type="project" value="TreeGrafter"/>
</dbReference>
<feature type="repeat" description="LDL-receptor class B" evidence="6">
    <location>
        <begin position="19"/>
        <end position="65"/>
    </location>
</feature>
<feature type="repeat" description="LDL-receptor class B" evidence="6">
    <location>
        <begin position="66"/>
        <end position="108"/>
    </location>
</feature>
<dbReference type="STRING" id="62062.ENSHHUP00000021116"/>
<keyword evidence="10" id="KW-1185">Reference proteome</keyword>
<reference evidence="10" key="1">
    <citation type="submission" date="2018-06" db="EMBL/GenBank/DDBJ databases">
        <title>Genome assembly of Danube salmon.</title>
        <authorList>
            <person name="Macqueen D.J."/>
            <person name="Gundappa M.K."/>
        </authorList>
    </citation>
    <scope>NUCLEOTIDE SEQUENCE [LARGE SCALE GENOMIC DNA]</scope>
</reference>
<reference evidence="9" key="2">
    <citation type="submission" date="2025-08" db="UniProtKB">
        <authorList>
            <consortium name="Ensembl"/>
        </authorList>
    </citation>
    <scope>IDENTIFICATION</scope>
</reference>
<dbReference type="FunFam" id="2.120.10.30:FF:000241">
    <property type="entry name" value="Low-density lipoprotein receptor-related protein 6"/>
    <property type="match status" value="1"/>
</dbReference>
<keyword evidence="8" id="KW-1133">Transmembrane helix</keyword>
<dbReference type="InterPro" id="IPR011042">
    <property type="entry name" value="6-blade_b-propeller_TolB-like"/>
</dbReference>
<feature type="region of interest" description="Disordered" evidence="7">
    <location>
        <begin position="283"/>
        <end position="344"/>
    </location>
</feature>
<dbReference type="Pfam" id="PF00058">
    <property type="entry name" value="Ldl_recept_b"/>
    <property type="match status" value="4"/>
</dbReference>
<dbReference type="PANTHER" id="PTHR46513">
    <property type="entry name" value="VITELLOGENIN RECEPTOR-LIKE PROTEIN-RELATED-RELATED"/>
    <property type="match status" value="1"/>
</dbReference>
<sequence length="447" mass="48965">MFSYCISNAVALDVDVTTNKMYWCDLYQRKIYSAYINKASDSSEQVTLIETALSSPEGLAVDWVHNNIYWTDSGDKTISVATGDGMKRKVLIDTELSEPRAIAVDPRQGFMYWSDWGTQAKIEKAGMNGVDRQVLVSERIEWPNGITLGVFYTDNKFKQVPLIQVTSGGQRRLNHPHVSLQDRVYWTDLEDEAIYSANRLTGHDVATLAEHLNNPLDVVVFHELRQPKAPDSCNMGSLPNGGCEYLCLKAPQITDHSPKYTCACPDGMELGPGMRRCAIVKPKTTTSAPTTATTTASPTTTTTGATTTTSTTTEPTTTTRSTAVPMTSPPPPPPRTTASWRTPPSTSVPILATVVIGLLCTAGYLIWCNWRRKNTKSMNFDNPVYRKTTEDDDDEIHIGRTGESIGHVYPAVSGSAHQPFLALPLGGGITDSNSHWYSGAPMHPTGK</sequence>
<keyword evidence="5" id="KW-0325">Glycoprotein</keyword>
<evidence type="ECO:0000256" key="5">
    <source>
        <dbReference type="ARBA" id="ARBA00023180"/>
    </source>
</evidence>
<evidence type="ECO:0000256" key="4">
    <source>
        <dbReference type="ARBA" id="ARBA00023157"/>
    </source>
</evidence>
<feature type="repeat" description="LDL-receptor class B" evidence="6">
    <location>
        <begin position="109"/>
        <end position="152"/>
    </location>
</feature>
<keyword evidence="8" id="KW-0472">Membrane</keyword>
<dbReference type="PROSITE" id="PS51120">
    <property type="entry name" value="LDLRB"/>
    <property type="match status" value="3"/>
</dbReference>
<evidence type="ECO:0000256" key="3">
    <source>
        <dbReference type="ARBA" id="ARBA00022737"/>
    </source>
</evidence>
<dbReference type="AlphaFoldDB" id="A0A4W5L6H0"/>
<feature type="compositionally biased region" description="Low complexity" evidence="7">
    <location>
        <begin position="283"/>
        <end position="326"/>
    </location>
</feature>
<dbReference type="PANTHER" id="PTHR46513:SF13">
    <property type="entry name" value="EGF-LIKE DOMAIN-CONTAINING PROTEIN"/>
    <property type="match status" value="1"/>
</dbReference>